<proteinExistence type="predicted"/>
<organism evidence="2 3">
    <name type="scientific">Aphanomyces astaci</name>
    <name type="common">Crayfish plague agent</name>
    <dbReference type="NCBI Taxonomy" id="112090"/>
    <lineage>
        <taxon>Eukaryota</taxon>
        <taxon>Sar</taxon>
        <taxon>Stramenopiles</taxon>
        <taxon>Oomycota</taxon>
        <taxon>Saprolegniomycetes</taxon>
        <taxon>Saprolegniales</taxon>
        <taxon>Verrucalvaceae</taxon>
        <taxon>Aphanomyces</taxon>
    </lineage>
</organism>
<dbReference type="Proteomes" id="UP000469452">
    <property type="component" value="Unassembled WGS sequence"/>
</dbReference>
<feature type="region of interest" description="Disordered" evidence="1">
    <location>
        <begin position="1"/>
        <end position="21"/>
    </location>
</feature>
<dbReference type="AlphaFoldDB" id="A0A6A4YYL1"/>
<accession>A0A6A4YYL1</accession>
<evidence type="ECO:0000313" key="2">
    <source>
        <dbReference type="EMBL" id="KAF0701864.1"/>
    </source>
</evidence>
<protein>
    <submittedName>
        <fullName evidence="2">Uncharacterized protein</fullName>
    </submittedName>
</protein>
<comment type="caution">
    <text evidence="2">The sequence shown here is derived from an EMBL/GenBank/DDBJ whole genome shotgun (WGS) entry which is preliminary data.</text>
</comment>
<sequence>MPLQRQDFSNSEAANKTTAQQKLEHGSNKTIVVGKQVDQCGQLVDSQWVRLFLVVDVVLPVVLLSSEVAAPPPVVIDLTETLDPPPPPVYIELGREVWFDDLSEIPSETLQIGEVMAYYSTFYVAGDPRGIRESQVVLFEIDSDQEHRVILKNEQWISAHDMVKRVKHRNGNTITDSLWRIVSTYNLVQSEIRGLTPTMELVAATRNVIPSPYAAVQGSHGKVDSINK</sequence>
<dbReference type="EMBL" id="VJMI01021379">
    <property type="protein sequence ID" value="KAF0701864.1"/>
    <property type="molecule type" value="Genomic_DNA"/>
</dbReference>
<evidence type="ECO:0000313" key="3">
    <source>
        <dbReference type="Proteomes" id="UP000469452"/>
    </source>
</evidence>
<evidence type="ECO:0000256" key="1">
    <source>
        <dbReference type="SAM" id="MobiDB-lite"/>
    </source>
</evidence>
<gene>
    <name evidence="2" type="ORF">AaE_016276</name>
</gene>
<dbReference type="VEuPathDB" id="FungiDB:H257_05373"/>
<name>A0A6A4YYL1_APHAT</name>
<reference evidence="2 3" key="1">
    <citation type="submission" date="2019-06" db="EMBL/GenBank/DDBJ databases">
        <title>Genomics analysis of Aphanomyces spp. identifies a new class of oomycete effector associated with host adaptation.</title>
        <authorList>
            <person name="Gaulin E."/>
        </authorList>
    </citation>
    <scope>NUCLEOTIDE SEQUENCE [LARGE SCALE GENOMIC DNA]</scope>
    <source>
        <strain evidence="2 3">E</strain>
    </source>
</reference>